<accession>A0A857LUF6</accession>
<dbReference type="Pfam" id="PF03992">
    <property type="entry name" value="ABM"/>
    <property type="match status" value="1"/>
</dbReference>
<proteinExistence type="predicted"/>
<organism evidence="1">
    <name type="scientific">Gordonia amarae</name>
    <dbReference type="NCBI Taxonomy" id="36821"/>
    <lineage>
        <taxon>Bacteria</taxon>
        <taxon>Bacillati</taxon>
        <taxon>Actinomycetota</taxon>
        <taxon>Actinomycetes</taxon>
        <taxon>Mycobacteriales</taxon>
        <taxon>Gordoniaceae</taxon>
        <taxon>Gordonia</taxon>
    </lineage>
</organism>
<dbReference type="Gene3D" id="3.30.70.100">
    <property type="match status" value="1"/>
</dbReference>
<dbReference type="PROSITE" id="PS51725">
    <property type="entry name" value="ABM"/>
    <property type="match status" value="1"/>
</dbReference>
<dbReference type="AlphaFoldDB" id="A0A857LUF6"/>
<protein>
    <submittedName>
        <fullName evidence="1">Uncharacterized protein</fullName>
    </submittedName>
</protein>
<dbReference type="SUPFAM" id="SSF54909">
    <property type="entry name" value="Dimeric alpha+beta barrel"/>
    <property type="match status" value="1"/>
</dbReference>
<evidence type="ECO:0000313" key="1">
    <source>
        <dbReference type="EMBL" id="QHN42223.1"/>
    </source>
</evidence>
<reference evidence="1" key="1">
    <citation type="journal article" date="2021" name="Nat. Microbiol.">
        <title>Cocultivation of an ultrasmall environmental parasitic bacterium with lytic ability against bacteria associated with wastewater foams.</title>
        <authorList>
            <person name="Batinovic S."/>
            <person name="Rose J.J.A."/>
            <person name="Ratcliffe J."/>
            <person name="Seviour R.J."/>
            <person name="Petrovski S."/>
        </authorList>
    </citation>
    <scope>NUCLEOTIDE SEQUENCE</scope>
    <source>
        <strain evidence="1">CON44</strain>
    </source>
</reference>
<name>A0A857LUF6_9ACTN</name>
<dbReference type="InterPro" id="IPR011008">
    <property type="entry name" value="Dimeric_a/b-barrel"/>
</dbReference>
<sequence length="95" mass="10031">MAQLTIVPGSAGEFEAAFGKVLPALRSASGCLGAELLRSVDVPDTYVLRVDWARLEDHTEHFPASEAGQQVFEVLKSYCAGPPHVIHVATAGVNG</sequence>
<gene>
    <name evidence="1" type="ORF">GII30_22395</name>
</gene>
<dbReference type="EMBL" id="CP045810">
    <property type="protein sequence ID" value="QHN42223.1"/>
    <property type="molecule type" value="Genomic_DNA"/>
</dbReference>
<dbReference type="InterPro" id="IPR007138">
    <property type="entry name" value="ABM_dom"/>
</dbReference>